<evidence type="ECO:0000256" key="1">
    <source>
        <dbReference type="ARBA" id="ARBA00022964"/>
    </source>
</evidence>
<dbReference type="InterPro" id="IPR011051">
    <property type="entry name" value="RmlC_Cupin_sf"/>
</dbReference>
<organism evidence="4 5">
    <name type="scientific">Cladophialophora immunda</name>
    <dbReference type="NCBI Taxonomy" id="569365"/>
    <lineage>
        <taxon>Eukaryota</taxon>
        <taxon>Fungi</taxon>
        <taxon>Dikarya</taxon>
        <taxon>Ascomycota</taxon>
        <taxon>Pezizomycotina</taxon>
        <taxon>Eurotiomycetes</taxon>
        <taxon>Chaetothyriomycetidae</taxon>
        <taxon>Chaetothyriales</taxon>
        <taxon>Herpotrichiellaceae</taxon>
        <taxon>Cladophialophora</taxon>
    </lineage>
</organism>
<dbReference type="InterPro" id="IPR047183">
    <property type="entry name" value="GDO-like"/>
</dbReference>
<proteinExistence type="predicted"/>
<keyword evidence="1" id="KW-0223">Dioxygenase</keyword>
<dbReference type="STRING" id="569365.A0A0D1ZX66"/>
<dbReference type="Proteomes" id="UP000054466">
    <property type="component" value="Unassembled WGS sequence"/>
</dbReference>
<keyword evidence="5" id="KW-1185">Reference proteome</keyword>
<dbReference type="SUPFAM" id="SSF51182">
    <property type="entry name" value="RmlC-like cupins"/>
    <property type="match status" value="1"/>
</dbReference>
<keyword evidence="2" id="KW-0560">Oxidoreductase</keyword>
<dbReference type="OrthoDB" id="2205143at2759"/>
<dbReference type="PANTHER" id="PTHR41517:SF1">
    <property type="entry name" value="CUPIN"/>
    <property type="match status" value="1"/>
</dbReference>
<feature type="domain" description="Cupin type-2" evidence="3">
    <location>
        <begin position="128"/>
        <end position="190"/>
    </location>
</feature>
<dbReference type="GO" id="GO:0051213">
    <property type="term" value="F:dioxygenase activity"/>
    <property type="evidence" value="ECO:0007669"/>
    <property type="project" value="UniProtKB-KW"/>
</dbReference>
<dbReference type="EMBL" id="KN847041">
    <property type="protein sequence ID" value="KIW32751.1"/>
    <property type="molecule type" value="Genomic_DNA"/>
</dbReference>
<protein>
    <recommendedName>
        <fullName evidence="3">Cupin type-2 domain-containing protein</fullName>
    </recommendedName>
</protein>
<dbReference type="Pfam" id="PF07883">
    <property type="entry name" value="Cupin_2"/>
    <property type="match status" value="2"/>
</dbReference>
<dbReference type="InterPro" id="IPR013096">
    <property type="entry name" value="Cupin_2"/>
</dbReference>
<dbReference type="VEuPathDB" id="FungiDB:PV07_04275"/>
<name>A0A0D1ZX66_9EURO</name>
<dbReference type="AlphaFoldDB" id="A0A0D1ZX66"/>
<dbReference type="RefSeq" id="XP_016252967.1">
    <property type="nucleotide sequence ID" value="XM_016391065.1"/>
</dbReference>
<sequence>MNEGMSSSTTPPSVAMSTTLTPHDKLAANALKIHTKPLWTQMARMNPREPNPKCVPTVWRYEEVRPLLVEAGMLVTDKQAERRALMFVNPARGILEHGNHCHRTWTDERSRCPVYHGHHSLRAPTCLPNETAPAHRHVAFAMRFVIEGQGGFTAIQGKGVWMQRGDVILNPPWNWHDQGKDGSGPMIWLDGLDIPNFIHFPVHFVEHYKEPRYPAEDVDSSSSPLVFPWRAIQQKLDGMPGEWVSQDYLRSDGTPVSKSLGGCAERLDPGASSPAVRETASSIYHVISGAGHSDIAGQRFAWKQGDSFCIPAWNKYQHTNTGSETLYLYRLHDKPMLTNLGYYRLDGCDVESLVTVY</sequence>
<dbReference type="GeneID" id="27343469"/>
<evidence type="ECO:0000259" key="3">
    <source>
        <dbReference type="Pfam" id="PF07883"/>
    </source>
</evidence>
<dbReference type="InterPro" id="IPR014710">
    <property type="entry name" value="RmlC-like_jellyroll"/>
</dbReference>
<evidence type="ECO:0000256" key="2">
    <source>
        <dbReference type="ARBA" id="ARBA00023002"/>
    </source>
</evidence>
<dbReference type="HOGENOM" id="CLU_060572_1_0_1"/>
<evidence type="ECO:0000313" key="5">
    <source>
        <dbReference type="Proteomes" id="UP000054466"/>
    </source>
</evidence>
<dbReference type="CDD" id="cd02216">
    <property type="entry name" value="cupin_GDO-like_N"/>
    <property type="match status" value="1"/>
</dbReference>
<gene>
    <name evidence="4" type="ORF">PV07_04275</name>
</gene>
<dbReference type="PANTHER" id="PTHR41517">
    <property type="entry name" value="1,2-DIOXYGENASE PROTEIN-RELATED"/>
    <property type="match status" value="1"/>
</dbReference>
<dbReference type="CDD" id="cd06992">
    <property type="entry name" value="cupin_GDO-like_C"/>
    <property type="match status" value="1"/>
</dbReference>
<accession>A0A0D1ZX66</accession>
<feature type="domain" description="Cupin type-2" evidence="3">
    <location>
        <begin position="266"/>
        <end position="328"/>
    </location>
</feature>
<dbReference type="Gene3D" id="2.60.120.10">
    <property type="entry name" value="Jelly Rolls"/>
    <property type="match status" value="1"/>
</dbReference>
<reference evidence="4 5" key="1">
    <citation type="submission" date="2015-01" db="EMBL/GenBank/DDBJ databases">
        <title>The Genome Sequence of Cladophialophora immunda CBS83496.</title>
        <authorList>
            <consortium name="The Broad Institute Genomics Platform"/>
            <person name="Cuomo C."/>
            <person name="de Hoog S."/>
            <person name="Gorbushina A."/>
            <person name="Stielow B."/>
            <person name="Teixiera M."/>
            <person name="Abouelleil A."/>
            <person name="Chapman S.B."/>
            <person name="Priest M."/>
            <person name="Young S.K."/>
            <person name="Wortman J."/>
            <person name="Nusbaum C."/>
            <person name="Birren B."/>
        </authorList>
    </citation>
    <scope>NUCLEOTIDE SEQUENCE [LARGE SCALE GENOMIC DNA]</scope>
    <source>
        <strain evidence="4 5">CBS 83496</strain>
    </source>
</reference>
<evidence type="ECO:0000313" key="4">
    <source>
        <dbReference type="EMBL" id="KIW32751.1"/>
    </source>
</evidence>